<dbReference type="NCBIfam" id="TIGR02937">
    <property type="entry name" value="sigma70-ECF"/>
    <property type="match status" value="1"/>
</dbReference>
<keyword evidence="10" id="KW-1185">Reference proteome</keyword>
<accession>A0A7Y9KJ27</accession>
<dbReference type="InterPro" id="IPR013325">
    <property type="entry name" value="RNA_pol_sigma_r2"/>
</dbReference>
<dbReference type="GO" id="GO:0003677">
    <property type="term" value="F:DNA binding"/>
    <property type="evidence" value="ECO:0007669"/>
    <property type="project" value="UniProtKB-KW"/>
</dbReference>
<keyword evidence="5" id="KW-0804">Transcription</keyword>
<dbReference type="Gene3D" id="1.10.10.10">
    <property type="entry name" value="Winged helix-like DNA-binding domain superfamily/Winged helix DNA-binding domain"/>
    <property type="match status" value="1"/>
</dbReference>
<dbReference type="InterPro" id="IPR039425">
    <property type="entry name" value="RNA_pol_sigma-70-like"/>
</dbReference>
<dbReference type="Gene3D" id="1.10.1740.10">
    <property type="match status" value="1"/>
</dbReference>
<gene>
    <name evidence="9" type="ORF">BJ999_008019</name>
</gene>
<dbReference type="Pfam" id="PF08281">
    <property type="entry name" value="Sigma70_r4_2"/>
    <property type="match status" value="1"/>
</dbReference>
<keyword evidence="2" id="KW-0805">Transcription regulation</keyword>
<dbReference type="GO" id="GO:0006352">
    <property type="term" value="P:DNA-templated transcription initiation"/>
    <property type="evidence" value="ECO:0007669"/>
    <property type="project" value="InterPro"/>
</dbReference>
<feature type="domain" description="RNA polymerase sigma factor 70 region 4 type 2" evidence="8">
    <location>
        <begin position="102"/>
        <end position="153"/>
    </location>
</feature>
<dbReference type="GO" id="GO:0016987">
    <property type="term" value="F:sigma factor activity"/>
    <property type="evidence" value="ECO:0007669"/>
    <property type="project" value="UniProtKB-KW"/>
</dbReference>
<dbReference type="InterPro" id="IPR007627">
    <property type="entry name" value="RNA_pol_sigma70_r2"/>
</dbReference>
<evidence type="ECO:0000259" key="8">
    <source>
        <dbReference type="Pfam" id="PF08281"/>
    </source>
</evidence>
<dbReference type="Proteomes" id="UP000591272">
    <property type="component" value="Unassembled WGS sequence"/>
</dbReference>
<dbReference type="InterPro" id="IPR013324">
    <property type="entry name" value="RNA_pol_sigma_r3/r4-like"/>
</dbReference>
<evidence type="ECO:0000256" key="6">
    <source>
        <dbReference type="SAM" id="MobiDB-lite"/>
    </source>
</evidence>
<dbReference type="Pfam" id="PF04542">
    <property type="entry name" value="Sigma70_r2"/>
    <property type="match status" value="1"/>
</dbReference>
<comment type="caution">
    <text evidence="9">The sequence shown here is derived from an EMBL/GenBank/DDBJ whole genome shotgun (WGS) entry which is preliminary data.</text>
</comment>
<dbReference type="PANTHER" id="PTHR43133">
    <property type="entry name" value="RNA POLYMERASE ECF-TYPE SIGMA FACTO"/>
    <property type="match status" value="1"/>
</dbReference>
<evidence type="ECO:0000256" key="1">
    <source>
        <dbReference type="ARBA" id="ARBA00010641"/>
    </source>
</evidence>
<dbReference type="PANTHER" id="PTHR43133:SF8">
    <property type="entry name" value="RNA POLYMERASE SIGMA FACTOR HI_1459-RELATED"/>
    <property type="match status" value="1"/>
</dbReference>
<reference evidence="9 10" key="1">
    <citation type="submission" date="2020-07" db="EMBL/GenBank/DDBJ databases">
        <title>Sequencing the genomes of 1000 actinobacteria strains.</title>
        <authorList>
            <person name="Klenk H.-P."/>
        </authorList>
    </citation>
    <scope>NUCLEOTIDE SEQUENCE [LARGE SCALE GENOMIC DNA]</scope>
    <source>
        <strain evidence="9 10">DSM 43461</strain>
    </source>
</reference>
<evidence type="ECO:0000259" key="7">
    <source>
        <dbReference type="Pfam" id="PF04542"/>
    </source>
</evidence>
<keyword evidence="4" id="KW-0238">DNA-binding</keyword>
<dbReference type="AlphaFoldDB" id="A0A7Y9KJ27"/>
<feature type="domain" description="RNA polymerase sigma-70 region 2" evidence="7">
    <location>
        <begin position="21"/>
        <end position="73"/>
    </location>
</feature>
<comment type="similarity">
    <text evidence="1">Belongs to the sigma-70 factor family. ECF subfamily.</text>
</comment>
<protein>
    <submittedName>
        <fullName evidence="9">RNA polymerase sigma-70 factor (ECF subfamily)</fullName>
    </submittedName>
</protein>
<dbReference type="EMBL" id="JACCBT010000001">
    <property type="protein sequence ID" value="NYE17723.1"/>
    <property type="molecule type" value="Genomic_DNA"/>
</dbReference>
<evidence type="ECO:0000256" key="3">
    <source>
        <dbReference type="ARBA" id="ARBA00023082"/>
    </source>
</evidence>
<feature type="region of interest" description="Disordered" evidence="6">
    <location>
        <begin position="157"/>
        <end position="180"/>
    </location>
</feature>
<dbReference type="InterPro" id="IPR014284">
    <property type="entry name" value="RNA_pol_sigma-70_dom"/>
</dbReference>
<evidence type="ECO:0000256" key="4">
    <source>
        <dbReference type="ARBA" id="ARBA00023125"/>
    </source>
</evidence>
<evidence type="ECO:0000256" key="2">
    <source>
        <dbReference type="ARBA" id="ARBA00023015"/>
    </source>
</evidence>
<evidence type="ECO:0000313" key="10">
    <source>
        <dbReference type="Proteomes" id="UP000591272"/>
    </source>
</evidence>
<dbReference type="RefSeq" id="WP_179838021.1">
    <property type="nucleotide sequence ID" value="NZ_BMRD01000003.1"/>
</dbReference>
<keyword evidence="3" id="KW-0731">Sigma factor</keyword>
<dbReference type="InterPro" id="IPR036388">
    <property type="entry name" value="WH-like_DNA-bd_sf"/>
</dbReference>
<dbReference type="InterPro" id="IPR013249">
    <property type="entry name" value="RNA_pol_sigma70_r4_t2"/>
</dbReference>
<sequence>MITIAKITAGQEFTEFCRHDAGRLYGFLVSAGAHPHEVEDALQETLVAMWLRRDKIENLRAYAYTTARNALARVRTSQIEEPVDWIDAQFSMVDPQRAEAHEQVLALIGTLPRLQQQVMALTYDGYAPTEIAELLGSDANTVRVTLHKARRKLRVQIPGRPDGLSGDEPTEPSSPPRSGP</sequence>
<organism evidence="9 10">
    <name type="scientific">Actinomadura citrea</name>
    <dbReference type="NCBI Taxonomy" id="46158"/>
    <lineage>
        <taxon>Bacteria</taxon>
        <taxon>Bacillati</taxon>
        <taxon>Actinomycetota</taxon>
        <taxon>Actinomycetes</taxon>
        <taxon>Streptosporangiales</taxon>
        <taxon>Thermomonosporaceae</taxon>
        <taxon>Actinomadura</taxon>
    </lineage>
</organism>
<dbReference type="SUPFAM" id="SSF88659">
    <property type="entry name" value="Sigma3 and sigma4 domains of RNA polymerase sigma factors"/>
    <property type="match status" value="1"/>
</dbReference>
<name>A0A7Y9KJ27_9ACTN</name>
<proteinExistence type="inferred from homology"/>
<evidence type="ECO:0000256" key="5">
    <source>
        <dbReference type="ARBA" id="ARBA00023163"/>
    </source>
</evidence>
<dbReference type="SUPFAM" id="SSF88946">
    <property type="entry name" value="Sigma2 domain of RNA polymerase sigma factors"/>
    <property type="match status" value="1"/>
</dbReference>
<evidence type="ECO:0000313" key="9">
    <source>
        <dbReference type="EMBL" id="NYE17723.1"/>
    </source>
</evidence>